<keyword evidence="2" id="KW-0812">Transmembrane</keyword>
<dbReference type="EMBL" id="MHNN01000002">
    <property type="protein sequence ID" value="OGZ47328.1"/>
    <property type="molecule type" value="Genomic_DNA"/>
</dbReference>
<name>A0A1G2GBN3_9BACT</name>
<dbReference type="AlphaFoldDB" id="A0A1G2GBN3"/>
<dbReference type="InterPro" id="IPR012336">
    <property type="entry name" value="Thioredoxin-like_fold"/>
</dbReference>
<evidence type="ECO:0000256" key="1">
    <source>
        <dbReference type="ARBA" id="ARBA00005791"/>
    </source>
</evidence>
<proteinExistence type="inferred from homology"/>
<dbReference type="InterPro" id="IPR013766">
    <property type="entry name" value="Thioredoxin_domain"/>
</dbReference>
<evidence type="ECO:0000259" key="3">
    <source>
        <dbReference type="PROSITE" id="PS51352"/>
    </source>
</evidence>
<comment type="caution">
    <text evidence="4">The sequence shown here is derived from an EMBL/GenBank/DDBJ whole genome shotgun (WGS) entry which is preliminary data.</text>
</comment>
<dbReference type="STRING" id="1802117.A3J54_03410"/>
<dbReference type="PROSITE" id="PS51352">
    <property type="entry name" value="THIOREDOXIN_2"/>
    <property type="match status" value="1"/>
</dbReference>
<protein>
    <recommendedName>
        <fullName evidence="3">Thioredoxin domain-containing protein</fullName>
    </recommendedName>
</protein>
<feature type="transmembrane region" description="Helical" evidence="2">
    <location>
        <begin position="21"/>
        <end position="43"/>
    </location>
</feature>
<accession>A0A1G2GBN3</accession>
<dbReference type="Gene3D" id="3.40.30.10">
    <property type="entry name" value="Glutaredoxin"/>
    <property type="match status" value="1"/>
</dbReference>
<dbReference type="InterPro" id="IPR036249">
    <property type="entry name" value="Thioredoxin-like_sf"/>
</dbReference>
<dbReference type="Pfam" id="PF13462">
    <property type="entry name" value="Thioredoxin_4"/>
    <property type="match status" value="1"/>
</dbReference>
<organism evidence="4 5">
    <name type="scientific">Candidatus Ryanbacteria bacterium RIFCSPHIGHO2_02_FULL_45_13b</name>
    <dbReference type="NCBI Taxonomy" id="1802117"/>
    <lineage>
        <taxon>Bacteria</taxon>
        <taxon>Candidatus Ryaniibacteriota</taxon>
    </lineage>
</organism>
<reference evidence="4 5" key="1">
    <citation type="journal article" date="2016" name="Nat. Commun.">
        <title>Thousands of microbial genomes shed light on interconnected biogeochemical processes in an aquifer system.</title>
        <authorList>
            <person name="Anantharaman K."/>
            <person name="Brown C.T."/>
            <person name="Hug L.A."/>
            <person name="Sharon I."/>
            <person name="Castelle C.J."/>
            <person name="Probst A.J."/>
            <person name="Thomas B.C."/>
            <person name="Singh A."/>
            <person name="Wilkins M.J."/>
            <person name="Karaoz U."/>
            <person name="Brodie E.L."/>
            <person name="Williams K.H."/>
            <person name="Hubbard S.S."/>
            <person name="Banfield J.F."/>
        </authorList>
    </citation>
    <scope>NUCLEOTIDE SEQUENCE [LARGE SCALE GENOMIC DNA]</scope>
</reference>
<dbReference type="PANTHER" id="PTHR13887">
    <property type="entry name" value="GLUTATHIONE S-TRANSFERASE KAPPA"/>
    <property type="match status" value="1"/>
</dbReference>
<dbReference type="PANTHER" id="PTHR13887:SF55">
    <property type="entry name" value="SLR0313 PROTEIN"/>
    <property type="match status" value="1"/>
</dbReference>
<comment type="similarity">
    <text evidence="1">Belongs to the thioredoxin family. DsbA subfamily.</text>
</comment>
<keyword evidence="2" id="KW-1133">Transmembrane helix</keyword>
<evidence type="ECO:0000256" key="2">
    <source>
        <dbReference type="SAM" id="Phobius"/>
    </source>
</evidence>
<dbReference type="SUPFAM" id="SSF52833">
    <property type="entry name" value="Thioredoxin-like"/>
    <property type="match status" value="1"/>
</dbReference>
<dbReference type="Proteomes" id="UP000176576">
    <property type="component" value="Unassembled WGS sequence"/>
</dbReference>
<keyword evidence="2" id="KW-0472">Membrane</keyword>
<evidence type="ECO:0000313" key="5">
    <source>
        <dbReference type="Proteomes" id="UP000176576"/>
    </source>
</evidence>
<feature type="domain" description="Thioredoxin" evidence="3">
    <location>
        <begin position="30"/>
        <end position="233"/>
    </location>
</feature>
<gene>
    <name evidence="4" type="ORF">A3J54_03410</name>
</gene>
<evidence type="ECO:0000313" key="4">
    <source>
        <dbReference type="EMBL" id="OGZ47328.1"/>
    </source>
</evidence>
<sequence length="245" mass="26917">MRREDRKSAVSSVHKARSLRRAVLWIIAIAAIGGAVAGVTYLARNSSDDSPNGNDTPLTSALSSSDWVRGNATSTVALIEYGDFQCPACAQYHPLVKALKDEFGEKVAFGFRHFPLSQSHPNAKTAARAAEAAGLQGKFWEMHDLLFERQAEWAPKPNPKATFISYANELGINTNQFETDIDRDDLDNKINAHYQTGIASGVNATPTFFLNGIKLDNQKSYDDFRRLISQAVETISATTTHETNP</sequence>